<dbReference type="Proteomes" id="UP000542973">
    <property type="component" value="Unassembled WGS sequence"/>
</dbReference>
<protein>
    <submittedName>
        <fullName evidence="1">Uncharacterized protein</fullName>
    </submittedName>
</protein>
<name>A0A849BP83_9BURK</name>
<organism evidence="1 2">
    <name type="scientific">Cupriavidus gilardii</name>
    <dbReference type="NCBI Taxonomy" id="82541"/>
    <lineage>
        <taxon>Bacteria</taxon>
        <taxon>Pseudomonadati</taxon>
        <taxon>Pseudomonadota</taxon>
        <taxon>Betaproteobacteria</taxon>
        <taxon>Burkholderiales</taxon>
        <taxon>Burkholderiaceae</taxon>
        <taxon>Cupriavidus</taxon>
    </lineage>
</organism>
<dbReference type="AlphaFoldDB" id="A0A849BP83"/>
<proteinExistence type="predicted"/>
<dbReference type="RefSeq" id="WP_151023576.1">
    <property type="nucleotide sequence ID" value="NZ_BAAAEB010000034.1"/>
</dbReference>
<comment type="caution">
    <text evidence="1">The sequence shown here is derived from an EMBL/GenBank/DDBJ whole genome shotgun (WGS) entry which is preliminary data.</text>
</comment>
<dbReference type="GO" id="GO:0003677">
    <property type="term" value="F:DNA binding"/>
    <property type="evidence" value="ECO:0007669"/>
    <property type="project" value="InterPro"/>
</dbReference>
<gene>
    <name evidence="1" type="ORF">HLB16_25925</name>
</gene>
<evidence type="ECO:0000313" key="2">
    <source>
        <dbReference type="Proteomes" id="UP000542973"/>
    </source>
</evidence>
<dbReference type="Gene3D" id="1.10.260.40">
    <property type="entry name" value="lambda repressor-like DNA-binding domains"/>
    <property type="match status" value="1"/>
</dbReference>
<dbReference type="InterPro" id="IPR010982">
    <property type="entry name" value="Lambda_DNA-bd_dom_sf"/>
</dbReference>
<evidence type="ECO:0000313" key="1">
    <source>
        <dbReference type="EMBL" id="NNH14287.1"/>
    </source>
</evidence>
<sequence length="149" mass="16171">MSTYTERLTRAMKVRGLDPAKSQSLLAKLVGQGCKPQNIQHLLDPNKNAKSSKYTARIATVLKVDPEWLAYEIGEPPTEGSLFGQEVPPGELEKAQKEEARRLLDGLSGSKLTRALALLQDLSVSEHAEGRIVGGEPDDALPFANVNHG</sequence>
<dbReference type="EMBL" id="JABEMD010000091">
    <property type="protein sequence ID" value="NNH14287.1"/>
    <property type="molecule type" value="Genomic_DNA"/>
</dbReference>
<accession>A0A849BP83</accession>
<reference evidence="1 2" key="1">
    <citation type="submission" date="2020-05" db="EMBL/GenBank/DDBJ databases">
        <title>MicrobeNet Type strains.</title>
        <authorList>
            <person name="Nicholson A.C."/>
        </authorList>
    </citation>
    <scope>NUCLEOTIDE SEQUENCE [LARGE SCALE GENOMIC DNA]</scope>
    <source>
        <strain evidence="1 2">ATCC 700815</strain>
    </source>
</reference>